<comment type="caution">
    <text evidence="9">The sequence shown here is derived from an EMBL/GenBank/DDBJ whole genome shotgun (WGS) entry which is preliminary data.</text>
</comment>
<dbReference type="EMBL" id="JAGMWN010000008">
    <property type="protein sequence ID" value="MBP5858454.1"/>
    <property type="molecule type" value="Genomic_DNA"/>
</dbReference>
<proteinExistence type="inferred from homology"/>
<feature type="transmembrane region" description="Helical" evidence="8">
    <location>
        <begin position="108"/>
        <end position="127"/>
    </location>
</feature>
<keyword evidence="10" id="KW-1185">Reference proteome</keyword>
<feature type="transmembrane region" description="Helical" evidence="8">
    <location>
        <begin position="180"/>
        <end position="198"/>
    </location>
</feature>
<feature type="transmembrane region" description="Helical" evidence="8">
    <location>
        <begin position="234"/>
        <end position="252"/>
    </location>
</feature>
<dbReference type="RefSeq" id="WP_210683042.1">
    <property type="nucleotide sequence ID" value="NZ_JAGMWN010000008.1"/>
</dbReference>
<gene>
    <name evidence="9" type="ORF">KAJ83_15645</name>
</gene>
<organism evidence="9 10">
    <name type="scientific">Marivibrio halodurans</name>
    <dbReference type="NCBI Taxonomy" id="2039722"/>
    <lineage>
        <taxon>Bacteria</taxon>
        <taxon>Pseudomonadati</taxon>
        <taxon>Pseudomonadota</taxon>
        <taxon>Alphaproteobacteria</taxon>
        <taxon>Rhodospirillales</taxon>
        <taxon>Rhodospirillaceae</taxon>
        <taxon>Marivibrio</taxon>
    </lineage>
</organism>
<evidence type="ECO:0000256" key="1">
    <source>
        <dbReference type="ARBA" id="ARBA00004651"/>
    </source>
</evidence>
<feature type="transmembrane region" description="Helical" evidence="8">
    <location>
        <begin position="205"/>
        <end position="222"/>
    </location>
</feature>
<evidence type="ECO:0000313" key="10">
    <source>
        <dbReference type="Proteomes" id="UP000672602"/>
    </source>
</evidence>
<evidence type="ECO:0000256" key="3">
    <source>
        <dbReference type="ARBA" id="ARBA00022448"/>
    </source>
</evidence>
<dbReference type="GO" id="GO:0005886">
    <property type="term" value="C:plasma membrane"/>
    <property type="evidence" value="ECO:0007669"/>
    <property type="project" value="UniProtKB-SubCell"/>
</dbReference>
<evidence type="ECO:0000256" key="2">
    <source>
        <dbReference type="ARBA" id="ARBA00009142"/>
    </source>
</evidence>
<keyword evidence="4 8" id="KW-1003">Cell membrane</keyword>
<sequence>MPELATLFAGMTPGAWAMLVFAMLCGGLVKGVHGIGLPLVSVPILSAALPVQTAIAVTLLPVLVTNAYQIRLGRDVLPIARRFALLLAGLVVGILAGVYMLANLSTDFVTVILGVIVLCFVVLRLCAPRWRLGARGERVCALPVGLTAGVIGGVSSLYGIPVTIFLSTLGLDRQTFVRTIGLVFVTGMVPLYAAFTAFEIQGPREIALSLVALVPVFIGYLIGERLRGIISEVAFQRGFTVLLAALGVTLLYRGISALL</sequence>
<keyword evidence="7 8" id="KW-0472">Membrane</keyword>
<dbReference type="InterPro" id="IPR052017">
    <property type="entry name" value="TSUP"/>
</dbReference>
<dbReference type="InterPro" id="IPR002781">
    <property type="entry name" value="TM_pro_TauE-like"/>
</dbReference>
<keyword evidence="3" id="KW-0813">Transport</keyword>
<dbReference type="PANTHER" id="PTHR30269:SF32">
    <property type="entry name" value="MEMBRANE TRANSPORTER PROTEIN-RELATED"/>
    <property type="match status" value="1"/>
</dbReference>
<evidence type="ECO:0000256" key="5">
    <source>
        <dbReference type="ARBA" id="ARBA00022692"/>
    </source>
</evidence>
<evidence type="ECO:0000256" key="4">
    <source>
        <dbReference type="ARBA" id="ARBA00022475"/>
    </source>
</evidence>
<reference evidence="9" key="1">
    <citation type="submission" date="2021-04" db="EMBL/GenBank/DDBJ databases">
        <authorList>
            <person name="Zhang D.-C."/>
        </authorList>
    </citation>
    <scope>NUCLEOTIDE SEQUENCE</scope>
    <source>
        <strain evidence="9">CGMCC 1.15697</strain>
    </source>
</reference>
<feature type="transmembrane region" description="Helical" evidence="8">
    <location>
        <begin position="139"/>
        <end position="160"/>
    </location>
</feature>
<keyword evidence="5 8" id="KW-0812">Transmembrane</keyword>
<dbReference type="PANTHER" id="PTHR30269">
    <property type="entry name" value="TRANSMEMBRANE PROTEIN YFCA"/>
    <property type="match status" value="1"/>
</dbReference>
<accession>A0A8J7V547</accession>
<comment type="similarity">
    <text evidence="2 8">Belongs to the 4-toluene sulfonate uptake permease (TSUP) (TC 2.A.102) family.</text>
</comment>
<feature type="transmembrane region" description="Helical" evidence="8">
    <location>
        <begin position="7"/>
        <end position="29"/>
    </location>
</feature>
<dbReference type="AlphaFoldDB" id="A0A8J7V547"/>
<evidence type="ECO:0000313" key="9">
    <source>
        <dbReference type="EMBL" id="MBP5858454.1"/>
    </source>
</evidence>
<dbReference type="Proteomes" id="UP000672602">
    <property type="component" value="Unassembled WGS sequence"/>
</dbReference>
<dbReference type="Pfam" id="PF01925">
    <property type="entry name" value="TauE"/>
    <property type="match status" value="1"/>
</dbReference>
<comment type="subcellular location">
    <subcellularLocation>
        <location evidence="1 8">Cell membrane</location>
        <topology evidence="1 8">Multi-pass membrane protein</topology>
    </subcellularLocation>
</comment>
<name>A0A8J7V547_9PROT</name>
<evidence type="ECO:0000256" key="7">
    <source>
        <dbReference type="ARBA" id="ARBA00023136"/>
    </source>
</evidence>
<keyword evidence="6 8" id="KW-1133">Transmembrane helix</keyword>
<feature type="transmembrane region" description="Helical" evidence="8">
    <location>
        <begin position="83"/>
        <end position="102"/>
    </location>
</feature>
<protein>
    <recommendedName>
        <fullName evidence="8">Probable membrane transporter protein</fullName>
    </recommendedName>
</protein>
<feature type="transmembrane region" description="Helical" evidence="8">
    <location>
        <begin position="35"/>
        <end position="63"/>
    </location>
</feature>
<evidence type="ECO:0000256" key="6">
    <source>
        <dbReference type="ARBA" id="ARBA00022989"/>
    </source>
</evidence>
<evidence type="ECO:0000256" key="8">
    <source>
        <dbReference type="RuleBase" id="RU363041"/>
    </source>
</evidence>